<feature type="transmembrane region" description="Helical" evidence="12">
    <location>
        <begin position="20"/>
        <end position="39"/>
    </location>
</feature>
<dbReference type="PANTHER" id="PTHR14519">
    <property type="entry name" value="VITAMIN K EPOXIDE REDUCTASE COMPLEX, SUBUNIT 1"/>
    <property type="match status" value="1"/>
</dbReference>
<feature type="transmembrane region" description="Helical" evidence="12">
    <location>
        <begin position="87"/>
        <end position="105"/>
    </location>
</feature>
<evidence type="ECO:0000256" key="9">
    <source>
        <dbReference type="ARBA" id="ARBA00023136"/>
    </source>
</evidence>
<dbReference type="EC" id="1.17.4.4" evidence="3"/>
<keyword evidence="4 12" id="KW-0812">Transmembrane</keyword>
<keyword evidence="9 12" id="KW-0472">Membrane</keyword>
<evidence type="ECO:0000256" key="11">
    <source>
        <dbReference type="ARBA" id="ARBA00023284"/>
    </source>
</evidence>
<dbReference type="GO" id="GO:0047057">
    <property type="term" value="F:vitamin-K-epoxide reductase (warfarin-sensitive) activity"/>
    <property type="evidence" value="ECO:0007669"/>
    <property type="project" value="UniProtKB-EC"/>
</dbReference>
<evidence type="ECO:0000256" key="12">
    <source>
        <dbReference type="SAM" id="Phobius"/>
    </source>
</evidence>
<dbReference type="InterPro" id="IPR038354">
    <property type="entry name" value="VKOR_sf"/>
</dbReference>
<dbReference type="PANTHER" id="PTHR14519:SF8">
    <property type="entry name" value="VITAMIN K EPOXIDE REDUCTASE COMPLEX SUBUNIT 1"/>
    <property type="match status" value="1"/>
</dbReference>
<feature type="transmembrane region" description="Helical" evidence="12">
    <location>
        <begin position="117"/>
        <end position="139"/>
    </location>
</feature>
<keyword evidence="10" id="KW-1015">Disulfide bond</keyword>
<comment type="subcellular location">
    <subcellularLocation>
        <location evidence="1">Endoplasmic reticulum membrane</location>
        <topology evidence="1">Multi-pass membrane protein</topology>
    </subcellularLocation>
</comment>
<evidence type="ECO:0000313" key="14">
    <source>
        <dbReference type="Ensembl" id="ENSPCLP00000016667.1"/>
    </source>
</evidence>
<dbReference type="GO" id="GO:0048038">
    <property type="term" value="F:quinone binding"/>
    <property type="evidence" value="ECO:0007669"/>
    <property type="project" value="UniProtKB-KW"/>
</dbReference>
<dbReference type="Gene3D" id="1.20.1440.130">
    <property type="entry name" value="VKOR domain"/>
    <property type="match status" value="1"/>
</dbReference>
<dbReference type="AlphaFoldDB" id="A0A669Q755"/>
<keyword evidence="7 12" id="KW-1133">Transmembrane helix</keyword>
<keyword evidence="8" id="KW-0560">Oxidoreductase</keyword>
<comment type="similarity">
    <text evidence="2">Belongs to the VKOR family.</text>
</comment>
<evidence type="ECO:0000256" key="7">
    <source>
        <dbReference type="ARBA" id="ARBA00022989"/>
    </source>
</evidence>
<dbReference type="InterPro" id="IPR012932">
    <property type="entry name" value="VKOR"/>
</dbReference>
<evidence type="ECO:0000313" key="15">
    <source>
        <dbReference type="Proteomes" id="UP000472261"/>
    </source>
</evidence>
<evidence type="ECO:0000256" key="2">
    <source>
        <dbReference type="ARBA" id="ARBA00006214"/>
    </source>
</evidence>
<dbReference type="GO" id="GO:0005789">
    <property type="term" value="C:endoplasmic reticulum membrane"/>
    <property type="evidence" value="ECO:0007669"/>
    <property type="project" value="UniProtKB-SubCell"/>
</dbReference>
<evidence type="ECO:0000256" key="5">
    <source>
        <dbReference type="ARBA" id="ARBA00022719"/>
    </source>
</evidence>
<accession>A0A669Q755</accession>
<dbReference type="Pfam" id="PF07884">
    <property type="entry name" value="VKOR"/>
    <property type="match status" value="1"/>
</dbReference>
<feature type="transmembrane region" description="Helical" evidence="12">
    <location>
        <begin position="145"/>
        <end position="165"/>
    </location>
</feature>
<dbReference type="SMART" id="SM00756">
    <property type="entry name" value="VKc"/>
    <property type="match status" value="1"/>
</dbReference>
<keyword evidence="6" id="KW-0256">Endoplasmic reticulum</keyword>
<evidence type="ECO:0000256" key="6">
    <source>
        <dbReference type="ARBA" id="ARBA00022824"/>
    </source>
</evidence>
<evidence type="ECO:0000256" key="4">
    <source>
        <dbReference type="ARBA" id="ARBA00022692"/>
    </source>
</evidence>
<evidence type="ECO:0000256" key="3">
    <source>
        <dbReference type="ARBA" id="ARBA00012278"/>
    </source>
</evidence>
<reference evidence="14" key="1">
    <citation type="submission" date="2025-08" db="UniProtKB">
        <authorList>
            <consortium name="Ensembl"/>
        </authorList>
    </citation>
    <scope>IDENTIFICATION</scope>
</reference>
<keyword evidence="5" id="KW-0874">Quinone</keyword>
<dbReference type="Proteomes" id="UP000472261">
    <property type="component" value="Unplaced"/>
</dbReference>
<name>A0A669Q755_PHACC</name>
<dbReference type="GO" id="GO:0007596">
    <property type="term" value="P:blood coagulation"/>
    <property type="evidence" value="ECO:0007669"/>
    <property type="project" value="TreeGrafter"/>
</dbReference>
<dbReference type="CDD" id="cd12917">
    <property type="entry name" value="VKOR_euk"/>
    <property type="match status" value="1"/>
</dbReference>
<keyword evidence="15" id="KW-1185">Reference proteome</keyword>
<evidence type="ECO:0000256" key="1">
    <source>
        <dbReference type="ARBA" id="ARBA00004477"/>
    </source>
</evidence>
<evidence type="ECO:0000256" key="10">
    <source>
        <dbReference type="ARBA" id="ARBA00023157"/>
    </source>
</evidence>
<dbReference type="GO" id="GO:0042373">
    <property type="term" value="P:vitamin K metabolic process"/>
    <property type="evidence" value="ECO:0007669"/>
    <property type="project" value="InterPro"/>
</dbReference>
<evidence type="ECO:0000256" key="8">
    <source>
        <dbReference type="ARBA" id="ARBA00023002"/>
    </source>
</evidence>
<keyword evidence="11" id="KW-0676">Redox-active center</keyword>
<reference evidence="14" key="2">
    <citation type="submission" date="2025-09" db="UniProtKB">
        <authorList>
            <consortium name="Ensembl"/>
        </authorList>
    </citation>
    <scope>IDENTIFICATION</scope>
</reference>
<feature type="domain" description="Vitamin K epoxide reductase" evidence="13">
    <location>
        <begin position="19"/>
        <end position="170"/>
    </location>
</feature>
<evidence type="ECO:0000259" key="13">
    <source>
        <dbReference type="SMART" id="SM00756"/>
    </source>
</evidence>
<proteinExistence type="inferred from homology"/>
<dbReference type="Ensembl" id="ENSPCLT00000022064.1">
    <property type="protein sequence ID" value="ENSPCLP00000016667.1"/>
    <property type="gene ID" value="ENSPCLG00000013685.1"/>
</dbReference>
<dbReference type="InterPro" id="IPR042406">
    <property type="entry name" value="VKORC1/VKORC1L1"/>
</dbReference>
<organism evidence="14 15">
    <name type="scientific">Phasianus colchicus</name>
    <name type="common">Common pheasant</name>
    <dbReference type="NCBI Taxonomy" id="9054"/>
    <lineage>
        <taxon>Eukaryota</taxon>
        <taxon>Metazoa</taxon>
        <taxon>Chordata</taxon>
        <taxon>Craniata</taxon>
        <taxon>Vertebrata</taxon>
        <taxon>Euteleostomi</taxon>
        <taxon>Archelosauria</taxon>
        <taxon>Archosauria</taxon>
        <taxon>Dinosauria</taxon>
        <taxon>Saurischia</taxon>
        <taxon>Theropoda</taxon>
        <taxon>Coelurosauria</taxon>
        <taxon>Aves</taxon>
        <taxon>Neognathae</taxon>
        <taxon>Galloanserae</taxon>
        <taxon>Galliformes</taxon>
        <taxon>Phasianidae</taxon>
        <taxon>Phasianinae</taxon>
        <taxon>Phasianus</taxon>
    </lineage>
</organism>
<sequence length="182" mass="19324">GGSLWGSFGVSMGWFRGHWGSLALVGVYGVDSGSLGFYWGSFGVSMGRFRGNWGYLGSVGLCGWGGSHRWGRGLGLLEAVVGRDSAINVPNSVIGIVFYSLQALLGASPMCPLPVRVASSAALLVTSVTSVVASLYLALVLAFGLHDLCVVCLSTYAVNAALLFLNWRRWRRCGRSTGQKRD</sequence>
<protein>
    <recommendedName>
        <fullName evidence="3">vitamin-K-epoxide reductase (warfarin-sensitive)</fullName>
        <ecNumber evidence="3">1.17.4.4</ecNumber>
    </recommendedName>
</protein>
<feature type="transmembrane region" description="Helical" evidence="12">
    <location>
        <begin position="51"/>
        <end position="67"/>
    </location>
</feature>